<dbReference type="Proteomes" id="UP001363151">
    <property type="component" value="Unassembled WGS sequence"/>
</dbReference>
<evidence type="ECO:0000313" key="7">
    <source>
        <dbReference type="Proteomes" id="UP001363151"/>
    </source>
</evidence>
<gene>
    <name evidence="6" type="ORF">SO694_00008257</name>
</gene>
<accession>A0ABR1GDR4</accession>
<evidence type="ECO:0000259" key="5">
    <source>
        <dbReference type="Pfam" id="PF08242"/>
    </source>
</evidence>
<protein>
    <submittedName>
        <fullName evidence="6">UbiE/COQ5 methyltransferase</fullName>
    </submittedName>
</protein>
<evidence type="ECO:0000256" key="1">
    <source>
        <dbReference type="ARBA" id="ARBA00022603"/>
    </source>
</evidence>
<name>A0ABR1GDR4_AURAN</name>
<keyword evidence="4" id="KW-0732">Signal</keyword>
<dbReference type="Gene3D" id="3.40.50.150">
    <property type="entry name" value="Vaccinia Virus protein VP39"/>
    <property type="match status" value="1"/>
</dbReference>
<reference evidence="6 7" key="1">
    <citation type="submission" date="2024-03" db="EMBL/GenBank/DDBJ databases">
        <title>Aureococcus anophagefferens CCMP1851 and Kratosvirus quantuckense: Draft genome of a second virus-susceptible host strain in the model system.</title>
        <authorList>
            <person name="Chase E."/>
            <person name="Truchon A.R."/>
            <person name="Schepens W."/>
            <person name="Wilhelm S.W."/>
        </authorList>
    </citation>
    <scope>NUCLEOTIDE SEQUENCE [LARGE SCALE GENOMIC DNA]</scope>
    <source>
        <strain evidence="6 7">CCMP1851</strain>
    </source>
</reference>
<evidence type="ECO:0000256" key="2">
    <source>
        <dbReference type="ARBA" id="ARBA00022679"/>
    </source>
</evidence>
<dbReference type="PANTHER" id="PTHR43464">
    <property type="entry name" value="METHYLTRANSFERASE"/>
    <property type="match status" value="1"/>
</dbReference>
<keyword evidence="3" id="KW-0949">S-adenosyl-L-methionine</keyword>
<dbReference type="CDD" id="cd02440">
    <property type="entry name" value="AdoMet_MTases"/>
    <property type="match status" value="1"/>
</dbReference>
<dbReference type="GO" id="GO:0008168">
    <property type="term" value="F:methyltransferase activity"/>
    <property type="evidence" value="ECO:0007669"/>
    <property type="project" value="UniProtKB-KW"/>
</dbReference>
<dbReference type="GO" id="GO:0032259">
    <property type="term" value="P:methylation"/>
    <property type="evidence" value="ECO:0007669"/>
    <property type="project" value="UniProtKB-KW"/>
</dbReference>
<keyword evidence="7" id="KW-1185">Reference proteome</keyword>
<keyword evidence="1 6" id="KW-0489">Methyltransferase</keyword>
<evidence type="ECO:0000313" key="6">
    <source>
        <dbReference type="EMBL" id="KAK7254117.1"/>
    </source>
</evidence>
<evidence type="ECO:0000256" key="4">
    <source>
        <dbReference type="SAM" id="SignalP"/>
    </source>
</evidence>
<feature type="signal peptide" evidence="4">
    <location>
        <begin position="1"/>
        <end position="19"/>
    </location>
</feature>
<evidence type="ECO:0000256" key="3">
    <source>
        <dbReference type="ARBA" id="ARBA00022691"/>
    </source>
</evidence>
<feature type="chain" id="PRO_5047324681" evidence="4">
    <location>
        <begin position="20"/>
        <end position="381"/>
    </location>
</feature>
<dbReference type="Pfam" id="PF08242">
    <property type="entry name" value="Methyltransf_12"/>
    <property type="match status" value="1"/>
</dbReference>
<sequence length="381" mass="41434">MRPLLLVTLAAATVAQTVTVDVTKAVRERYEAFPYPAVKEGTDEGDIPSEYHWLSLKQLSQYNYGGTRDDFTGFKVLIAGCGTGGAVVGMAHVLRPWKGAFVTALDLSAPSVATTRARLERFGFVEKEHFALHAMSLLDVAAVTAEPYDLILSTGVLHHLENPLAGLRALEGVLAPDGAMALMIYGAVGRSAVYELQHLFRDELRADGDDDASMLAKVKAFDENLPPTNHFKRTTYPRPFATLPDEELVDLLLHPRDRAYSVRALYDELIDPAGLELRAWAPEVRYKLGAPLPPGLGALDRRTREAVNEPGPQNAFLAVMVRLIDGHRDVQTLVARAWAGAGVPGPRSCPMRDKLARARPARAAFAPTDLVTLKAGAAPRT</sequence>
<dbReference type="InterPro" id="IPR029063">
    <property type="entry name" value="SAM-dependent_MTases_sf"/>
</dbReference>
<dbReference type="EMBL" id="JBBJCI010000032">
    <property type="protein sequence ID" value="KAK7254117.1"/>
    <property type="molecule type" value="Genomic_DNA"/>
</dbReference>
<comment type="caution">
    <text evidence="6">The sequence shown here is derived from an EMBL/GenBank/DDBJ whole genome shotgun (WGS) entry which is preliminary data.</text>
</comment>
<keyword evidence="2" id="KW-0808">Transferase</keyword>
<dbReference type="PANTHER" id="PTHR43464:SF19">
    <property type="entry name" value="UBIQUINONE BIOSYNTHESIS O-METHYLTRANSFERASE, MITOCHONDRIAL"/>
    <property type="match status" value="1"/>
</dbReference>
<feature type="domain" description="Methyltransferase type 12" evidence="5">
    <location>
        <begin position="78"/>
        <end position="179"/>
    </location>
</feature>
<proteinExistence type="predicted"/>
<dbReference type="InterPro" id="IPR013217">
    <property type="entry name" value="Methyltransf_12"/>
</dbReference>
<dbReference type="SUPFAM" id="SSF53335">
    <property type="entry name" value="S-adenosyl-L-methionine-dependent methyltransferases"/>
    <property type="match status" value="1"/>
</dbReference>
<organism evidence="6 7">
    <name type="scientific">Aureococcus anophagefferens</name>
    <name type="common">Harmful bloom alga</name>
    <dbReference type="NCBI Taxonomy" id="44056"/>
    <lineage>
        <taxon>Eukaryota</taxon>
        <taxon>Sar</taxon>
        <taxon>Stramenopiles</taxon>
        <taxon>Ochrophyta</taxon>
        <taxon>Pelagophyceae</taxon>
        <taxon>Pelagomonadales</taxon>
        <taxon>Pelagomonadaceae</taxon>
        <taxon>Aureococcus</taxon>
    </lineage>
</organism>